<organism evidence="1 2">
    <name type="scientific">Micromonospora craterilacus</name>
    <dbReference type="NCBI Taxonomy" id="1655439"/>
    <lineage>
        <taxon>Bacteria</taxon>
        <taxon>Bacillati</taxon>
        <taxon>Actinomycetota</taxon>
        <taxon>Actinomycetes</taxon>
        <taxon>Micromonosporales</taxon>
        <taxon>Micromonosporaceae</taxon>
        <taxon>Micromonospora</taxon>
    </lineage>
</organism>
<name>A0A2W2CXX4_9ACTN</name>
<evidence type="ECO:0000313" key="1">
    <source>
        <dbReference type="EMBL" id="PZG02731.1"/>
    </source>
</evidence>
<accession>A0A2W2CXX4</accession>
<dbReference type="Proteomes" id="UP000248924">
    <property type="component" value="Unassembled WGS sequence"/>
</dbReference>
<sequence length="64" mass="6892">MVTTVPTDRADYSRWLAGRYAALAGRIRSVDEPVGTLEADLLRDAATAMLAALDDADRQGGIRD</sequence>
<protein>
    <submittedName>
        <fullName evidence="1">Uncharacterized protein</fullName>
    </submittedName>
</protein>
<dbReference type="AlphaFoldDB" id="A0A2W2CXX4"/>
<reference evidence="1 2" key="1">
    <citation type="submission" date="2018-01" db="EMBL/GenBank/DDBJ databases">
        <title>Draft genome sequence of Jishengella sp. NA12.</title>
        <authorList>
            <person name="Sahin N."/>
            <person name="Ay H."/>
            <person name="Saygin H."/>
        </authorList>
    </citation>
    <scope>NUCLEOTIDE SEQUENCE [LARGE SCALE GENOMIC DNA]</scope>
    <source>
        <strain evidence="1 2">NA12</strain>
    </source>
</reference>
<evidence type="ECO:0000313" key="2">
    <source>
        <dbReference type="Proteomes" id="UP000248924"/>
    </source>
</evidence>
<gene>
    <name evidence="1" type="ORF">C1I95_34225</name>
</gene>
<dbReference type="RefSeq" id="WP_111220267.1">
    <property type="nucleotide sequence ID" value="NZ_POTY01000524.1"/>
</dbReference>
<comment type="caution">
    <text evidence="1">The sequence shown here is derived from an EMBL/GenBank/DDBJ whole genome shotgun (WGS) entry which is preliminary data.</text>
</comment>
<proteinExistence type="predicted"/>
<keyword evidence="2" id="KW-1185">Reference proteome</keyword>
<dbReference type="EMBL" id="POTY01000524">
    <property type="protein sequence ID" value="PZG02731.1"/>
    <property type="molecule type" value="Genomic_DNA"/>
</dbReference>